<gene>
    <name evidence="1" type="ORF">CPELLU_LOCUS8476</name>
</gene>
<name>A0A9N9GTG8_9GLOM</name>
<dbReference type="OrthoDB" id="2413580at2759"/>
<comment type="caution">
    <text evidence="1">The sequence shown here is derived from an EMBL/GenBank/DDBJ whole genome shotgun (WGS) entry which is preliminary data.</text>
</comment>
<dbReference type="EMBL" id="CAJVQA010006041">
    <property type="protein sequence ID" value="CAG8632871.1"/>
    <property type="molecule type" value="Genomic_DNA"/>
</dbReference>
<dbReference type="Proteomes" id="UP000789759">
    <property type="component" value="Unassembled WGS sequence"/>
</dbReference>
<evidence type="ECO:0000313" key="2">
    <source>
        <dbReference type="Proteomes" id="UP000789759"/>
    </source>
</evidence>
<accession>A0A9N9GTG8</accession>
<feature type="non-terminal residue" evidence="1">
    <location>
        <position position="310"/>
    </location>
</feature>
<proteinExistence type="predicted"/>
<keyword evidence="2" id="KW-1185">Reference proteome</keyword>
<dbReference type="Gene3D" id="3.40.50.11350">
    <property type="match status" value="1"/>
</dbReference>
<protein>
    <submittedName>
        <fullName evidence="1">21037_t:CDS:1</fullName>
    </submittedName>
</protein>
<dbReference type="AlphaFoldDB" id="A0A9N9GTG8"/>
<sequence length="310" mass="35797">KDFDHDWKIVKDLYKNSTFKYIHDKEAYNDFKLVTRGNFSNKEVTKYDILGISTLDYPCAPIMANPNYRKWFKKKIPDYGIFTAISLKLLRVHPDIRNHVENFASNNFGDYNIGIHIREKKPPAGMILPVEHYYHTVKMLMLGIEKKDISIFVAADTNDGRNKLVNLLREEFKSRNNSIKIVQSEDNMNMANTVSLNMGSEVGALIDMKLLSLCDDLVLSYSSSFGFTAAGWSHKASRQRGPFVVMPIKDSQDDLTEVDKVWVWGATSSEPCMYMSKSLINNEDEKTVQVFKKRIYYHDGEWSGMQIRFK</sequence>
<reference evidence="1" key="1">
    <citation type="submission" date="2021-06" db="EMBL/GenBank/DDBJ databases">
        <authorList>
            <person name="Kallberg Y."/>
            <person name="Tangrot J."/>
            <person name="Rosling A."/>
        </authorList>
    </citation>
    <scope>NUCLEOTIDE SEQUENCE</scope>
    <source>
        <strain evidence="1">FL966</strain>
    </source>
</reference>
<organism evidence="1 2">
    <name type="scientific">Cetraspora pellucida</name>
    <dbReference type="NCBI Taxonomy" id="1433469"/>
    <lineage>
        <taxon>Eukaryota</taxon>
        <taxon>Fungi</taxon>
        <taxon>Fungi incertae sedis</taxon>
        <taxon>Mucoromycota</taxon>
        <taxon>Glomeromycotina</taxon>
        <taxon>Glomeromycetes</taxon>
        <taxon>Diversisporales</taxon>
        <taxon>Gigasporaceae</taxon>
        <taxon>Cetraspora</taxon>
    </lineage>
</organism>
<evidence type="ECO:0000313" key="1">
    <source>
        <dbReference type="EMBL" id="CAG8632871.1"/>
    </source>
</evidence>